<sequence>MSIIKTIFPFSIGFTISAIGMTLIPILYIHYRSLQKKYYDNSKNQNILDEGLESSFYPGVVSHGRILPLTAKNSFSYSVLYMGLDLDLLESKLVNLPFNLFKFYGSPESGEGSTYTKLIGLRTKKYLYHGNQTFTEKIKRLLTETITNEKGEIISKYNIKESDIGKIWLLTMPSLYGYEGSNPLTTYYVYKKSQDPTKIGDLLCVILEVHNNFHESHAYVLKHDSGYRQPTTPGYDFSFKFPRTFHVSPFNSRDSYYKCDVVNPFPSNIIANYRNDPPKFKIMLKLLTSDDKIKFIASLTSGLSKPVKLTPDLKTVFNVLYLLFKWPATLLLVDARTFWQAYKLHYRGKLSVFPRPEHKQEGSSELFNPPEKDQYNIGSGLQRQPISWVEQKSRVLVEKWSKQRVNHTGIGLEVNFQYERENLLILPSHASEKDISHKLNGYSNGHAQSSKVVITTSDPLFFTNLLLSPSPEHSLILFKERLTEVSFKERFLEFFKPQTSKNTNDEIDNDIITRLSELRRTNYWLYLYSYSMYTPLPSIPPLKQKHFLNVGGILNLKDKLDLLRIIFWFTFQEYSEHYWFTLLNAKFVKGSEPWTVWERSLKLTYYNEQQQIDEKLEKERVLGSYQY</sequence>
<evidence type="ECO:0000313" key="2">
    <source>
        <dbReference type="EMBL" id="WWC91056.1"/>
    </source>
</evidence>
<dbReference type="InterPro" id="IPR010775">
    <property type="entry name" value="DUF1365"/>
</dbReference>
<evidence type="ECO:0000313" key="3">
    <source>
        <dbReference type="Proteomes" id="UP001355207"/>
    </source>
</evidence>
<accession>A0AAX4K0H7</accession>
<dbReference type="RefSeq" id="XP_066077819.1">
    <property type="nucleotide sequence ID" value="XM_066221722.1"/>
</dbReference>
<proteinExistence type="predicted"/>
<evidence type="ECO:0000256" key="1">
    <source>
        <dbReference type="SAM" id="Phobius"/>
    </source>
</evidence>
<reference evidence="2 3" key="1">
    <citation type="submission" date="2024-01" db="EMBL/GenBank/DDBJ databases">
        <title>Comparative genomics of Cryptococcus and Kwoniella reveals pathogenesis evolution and contrasting modes of karyotype evolution via chromosome fusion or intercentromeric recombination.</title>
        <authorList>
            <person name="Coelho M.A."/>
            <person name="David-Palma M."/>
            <person name="Shea T."/>
            <person name="Bowers K."/>
            <person name="McGinley-Smith S."/>
            <person name="Mohammad A.W."/>
            <person name="Gnirke A."/>
            <person name="Yurkov A.M."/>
            <person name="Nowrousian M."/>
            <person name="Sun S."/>
            <person name="Cuomo C.A."/>
            <person name="Heitman J."/>
        </authorList>
    </citation>
    <scope>NUCLEOTIDE SEQUENCE [LARGE SCALE GENOMIC DNA]</scope>
    <source>
        <strain evidence="2 3">CBS 6074</strain>
    </source>
</reference>
<dbReference type="Proteomes" id="UP001355207">
    <property type="component" value="Chromosome 8"/>
</dbReference>
<keyword evidence="1" id="KW-1133">Transmembrane helix</keyword>
<dbReference type="GeneID" id="91096667"/>
<dbReference type="EMBL" id="CP144105">
    <property type="protein sequence ID" value="WWC91056.1"/>
    <property type="molecule type" value="Genomic_DNA"/>
</dbReference>
<name>A0AAX4K0H7_9TREE</name>
<dbReference type="PANTHER" id="PTHR33973:SF4">
    <property type="entry name" value="OS07G0153300 PROTEIN"/>
    <property type="match status" value="1"/>
</dbReference>
<keyword evidence="1" id="KW-0472">Membrane</keyword>
<feature type="transmembrane region" description="Helical" evidence="1">
    <location>
        <begin position="7"/>
        <end position="31"/>
    </location>
</feature>
<gene>
    <name evidence="2" type="ORF">L201_005997</name>
</gene>
<dbReference type="AlphaFoldDB" id="A0AAX4K0H7"/>
<keyword evidence="3" id="KW-1185">Reference proteome</keyword>
<organism evidence="2 3">
    <name type="scientific">Kwoniella dendrophila CBS 6074</name>
    <dbReference type="NCBI Taxonomy" id="1295534"/>
    <lineage>
        <taxon>Eukaryota</taxon>
        <taxon>Fungi</taxon>
        <taxon>Dikarya</taxon>
        <taxon>Basidiomycota</taxon>
        <taxon>Agaricomycotina</taxon>
        <taxon>Tremellomycetes</taxon>
        <taxon>Tremellales</taxon>
        <taxon>Cryptococcaceae</taxon>
        <taxon>Kwoniella</taxon>
    </lineage>
</organism>
<protein>
    <submittedName>
        <fullName evidence="2">Uncharacterized protein</fullName>
    </submittedName>
</protein>
<keyword evidence="1" id="KW-0812">Transmembrane</keyword>
<dbReference type="Pfam" id="PF07103">
    <property type="entry name" value="DUF1365"/>
    <property type="match status" value="1"/>
</dbReference>
<dbReference type="PANTHER" id="PTHR33973">
    <property type="entry name" value="OS07G0153300 PROTEIN"/>
    <property type="match status" value="1"/>
</dbReference>